<dbReference type="PANTHER" id="PTHR30582">
    <property type="entry name" value="L,D-TRANSPEPTIDASE"/>
    <property type="match status" value="1"/>
</dbReference>
<evidence type="ECO:0000256" key="5">
    <source>
        <dbReference type="ARBA" id="ARBA00022984"/>
    </source>
</evidence>
<dbReference type="GO" id="GO:0071555">
    <property type="term" value="P:cell wall organization"/>
    <property type="evidence" value="ECO:0007669"/>
    <property type="project" value="UniProtKB-UniRule"/>
</dbReference>
<evidence type="ECO:0000256" key="4">
    <source>
        <dbReference type="ARBA" id="ARBA00022960"/>
    </source>
</evidence>
<dbReference type="Pfam" id="PF03734">
    <property type="entry name" value="YkuD"/>
    <property type="match status" value="1"/>
</dbReference>
<evidence type="ECO:0000256" key="7">
    <source>
        <dbReference type="PROSITE-ProRule" id="PRU01373"/>
    </source>
</evidence>
<dbReference type="UniPathway" id="UPA00219"/>
<sequence>MEGDDAEKAKDAPDPFLVRVQVLLDRAHASPGVVDGRDGGNTTKAVRSYADLKGEKGSGAIDAGFWQALAADGAPAVMRYTISDDDLRQEFIGEVPEDYAKLAKLDCACYRDAAEMFAERFHMDEDLLKAMNPNVDFGKAGTAILVADPGPDPDPAMKVAHIVVDKDRGELFAYGEDKKLIVAYPATIGSSDTPSPSGKMKVNGSAKNPKYEYDPKNFVQGKNRKELTLPAGPNGPVGNVWIDLSKPTYGIHGTPEPSKIDKTNSHGCVRLTNWDAQALSRLVQPQKTTVEFKG</sequence>
<keyword evidence="3" id="KW-0808">Transferase</keyword>
<gene>
    <name evidence="10" type="ORF">F6X38_19695</name>
</gene>
<dbReference type="CDD" id="cd16913">
    <property type="entry name" value="YkuD_like"/>
    <property type="match status" value="1"/>
</dbReference>
<keyword evidence="4 7" id="KW-0133">Cell shape</keyword>
<comment type="caution">
    <text evidence="10">The sequence shown here is derived from an EMBL/GenBank/DDBJ whole genome shotgun (WGS) entry which is preliminary data.</text>
</comment>
<organism evidence="10 11">
    <name type="scientific">Plantimonas leprariae</name>
    <dbReference type="NCBI Taxonomy" id="2615207"/>
    <lineage>
        <taxon>Bacteria</taxon>
        <taxon>Pseudomonadati</taxon>
        <taxon>Pseudomonadota</taxon>
        <taxon>Alphaproteobacteria</taxon>
        <taxon>Hyphomicrobiales</taxon>
        <taxon>Aurantimonadaceae</taxon>
        <taxon>Plantimonas</taxon>
    </lineage>
</organism>
<dbReference type="GO" id="GO:0071972">
    <property type="term" value="F:peptidoglycan L,D-transpeptidase activity"/>
    <property type="evidence" value="ECO:0007669"/>
    <property type="project" value="TreeGrafter"/>
</dbReference>
<dbReference type="InterPro" id="IPR005490">
    <property type="entry name" value="LD_TPept_cat_dom"/>
</dbReference>
<dbReference type="EMBL" id="VZDO01000019">
    <property type="protein sequence ID" value="KAB0677096.1"/>
    <property type="molecule type" value="Genomic_DNA"/>
</dbReference>
<dbReference type="GO" id="GO:0005576">
    <property type="term" value="C:extracellular region"/>
    <property type="evidence" value="ECO:0007669"/>
    <property type="project" value="TreeGrafter"/>
</dbReference>
<feature type="active site" description="Nucleophile" evidence="7">
    <location>
        <position position="268"/>
    </location>
</feature>
<comment type="pathway">
    <text evidence="1 7">Cell wall biogenesis; peptidoglycan biosynthesis.</text>
</comment>
<evidence type="ECO:0000256" key="2">
    <source>
        <dbReference type="ARBA" id="ARBA00005992"/>
    </source>
</evidence>
<reference evidence="10 11" key="1">
    <citation type="submission" date="2019-09" db="EMBL/GenBank/DDBJ databases">
        <title>YIM 132180 draft genome.</title>
        <authorList>
            <person name="Zhang K."/>
        </authorList>
    </citation>
    <scope>NUCLEOTIDE SEQUENCE [LARGE SCALE GENOMIC DNA]</scope>
    <source>
        <strain evidence="10 11">YIM 132180</strain>
    </source>
</reference>
<proteinExistence type="inferred from homology"/>
<dbReference type="Gene3D" id="2.40.440.10">
    <property type="entry name" value="L,D-transpeptidase catalytic domain-like"/>
    <property type="match status" value="1"/>
</dbReference>
<dbReference type="Proteomes" id="UP000432089">
    <property type="component" value="Unassembled WGS sequence"/>
</dbReference>
<evidence type="ECO:0000313" key="10">
    <source>
        <dbReference type="EMBL" id="KAB0677096.1"/>
    </source>
</evidence>
<evidence type="ECO:0000256" key="6">
    <source>
        <dbReference type="ARBA" id="ARBA00023316"/>
    </source>
</evidence>
<dbReference type="SUPFAM" id="SSF47090">
    <property type="entry name" value="PGBD-like"/>
    <property type="match status" value="1"/>
</dbReference>
<protein>
    <submittedName>
        <fullName evidence="10">L,D-transpeptidase</fullName>
    </submittedName>
</protein>
<accession>A0A7V7PLK1</accession>
<name>A0A7V7PLK1_9HYPH</name>
<keyword evidence="5 7" id="KW-0573">Peptidoglycan synthesis</keyword>
<dbReference type="GO" id="GO:0008360">
    <property type="term" value="P:regulation of cell shape"/>
    <property type="evidence" value="ECO:0007669"/>
    <property type="project" value="UniProtKB-UniRule"/>
</dbReference>
<dbReference type="AlphaFoldDB" id="A0A7V7PLK1"/>
<dbReference type="InterPro" id="IPR036365">
    <property type="entry name" value="PGBD-like_sf"/>
</dbReference>
<dbReference type="InterPro" id="IPR050979">
    <property type="entry name" value="LD-transpeptidase"/>
</dbReference>
<feature type="region of interest" description="Disordered" evidence="8">
    <location>
        <begin position="192"/>
        <end position="214"/>
    </location>
</feature>
<dbReference type="GO" id="GO:0018104">
    <property type="term" value="P:peptidoglycan-protein cross-linking"/>
    <property type="evidence" value="ECO:0007669"/>
    <property type="project" value="TreeGrafter"/>
</dbReference>
<dbReference type="GO" id="GO:0016740">
    <property type="term" value="F:transferase activity"/>
    <property type="evidence" value="ECO:0007669"/>
    <property type="project" value="UniProtKB-KW"/>
</dbReference>
<feature type="active site" description="Proton donor/acceptor" evidence="7">
    <location>
        <position position="252"/>
    </location>
</feature>
<evidence type="ECO:0000256" key="8">
    <source>
        <dbReference type="SAM" id="MobiDB-lite"/>
    </source>
</evidence>
<dbReference type="SUPFAM" id="SSF141523">
    <property type="entry name" value="L,D-transpeptidase catalytic domain-like"/>
    <property type="match status" value="1"/>
</dbReference>
<evidence type="ECO:0000313" key="11">
    <source>
        <dbReference type="Proteomes" id="UP000432089"/>
    </source>
</evidence>
<evidence type="ECO:0000259" key="9">
    <source>
        <dbReference type="PROSITE" id="PS52029"/>
    </source>
</evidence>
<dbReference type="PANTHER" id="PTHR30582:SF30">
    <property type="entry name" value="BLR4375 PROTEIN"/>
    <property type="match status" value="1"/>
</dbReference>
<comment type="similarity">
    <text evidence="2">Belongs to the YkuD family.</text>
</comment>
<keyword evidence="11" id="KW-1185">Reference proteome</keyword>
<keyword evidence="6 7" id="KW-0961">Cell wall biogenesis/degradation</keyword>
<dbReference type="PROSITE" id="PS52029">
    <property type="entry name" value="LD_TPASE"/>
    <property type="match status" value="1"/>
</dbReference>
<feature type="domain" description="L,D-TPase catalytic" evidence="9">
    <location>
        <begin position="160"/>
        <end position="293"/>
    </location>
</feature>
<dbReference type="InterPro" id="IPR038063">
    <property type="entry name" value="Transpep_catalytic_dom"/>
</dbReference>
<evidence type="ECO:0000256" key="3">
    <source>
        <dbReference type="ARBA" id="ARBA00022679"/>
    </source>
</evidence>
<evidence type="ECO:0000256" key="1">
    <source>
        <dbReference type="ARBA" id="ARBA00004752"/>
    </source>
</evidence>